<sequence length="518" mass="57130">MTELQTKTNSAVDKATVDQVEMCDDGSLAENEAKQKLGHGGDIALAVLGETDEMGEIDPAEEHRLVRKIDRVLLPLFAMSFMFFYVDKTTLSYAAVFGIQKDLRLHGTDYSWLSALFYLGFLAWAVPASMLLQRLPVGRYLSTIFLWGVLLMAQAACHDFAGLAVLRVVGGAAEAVADPAFILVTSMWYTRREQPVKIGLWYCANGLGVAGGGLLGYAIGQIRGLFVAIALPDSPVDGGPRTKNRFGFGFSSFSISRILLPLTARKRRLAVYRLRDNQTGIASPTFKRHHVVEALFDVKTVLFFLIALFHSTTNGGTTNFGTIITKGFGFSTLVTTLLQNPYGACIFLFILSSVFINDRLPPNSRCLVMVAFLLPSIAGAFGLHYVPSDQRVGCLICYYLTGSVTATWVLLLSMQTANVAGHSKKMITSARLFLGYCTGNIAGPFFYKAEQAPVYSLGIWSMVAVLLLETVMILILRFALAAENRRRDRLQGPERRNLDATAFEDLTDKENMNFRYVY</sequence>
<evidence type="ECO:0000256" key="4">
    <source>
        <dbReference type="ARBA" id="ARBA00022989"/>
    </source>
</evidence>
<dbReference type="PANTHER" id="PTHR43791:SF26">
    <property type="entry name" value="ALLANTOATE TRANSPORTER, PUTATIVE (AFU_ORTHOLOGUE AFUA_5G09470)-RELATED"/>
    <property type="match status" value="1"/>
</dbReference>
<accession>F0XT54</accession>
<dbReference type="GO" id="GO:0016020">
    <property type="term" value="C:membrane"/>
    <property type="evidence" value="ECO:0007669"/>
    <property type="project" value="UniProtKB-SubCell"/>
</dbReference>
<evidence type="ECO:0000256" key="6">
    <source>
        <dbReference type="SAM" id="Phobius"/>
    </source>
</evidence>
<dbReference type="InterPro" id="IPR011701">
    <property type="entry name" value="MFS"/>
</dbReference>
<feature type="transmembrane region" description="Helical" evidence="6">
    <location>
        <begin position="72"/>
        <end position="99"/>
    </location>
</feature>
<dbReference type="InParanoid" id="F0XT54"/>
<dbReference type="InterPro" id="IPR036259">
    <property type="entry name" value="MFS_trans_sf"/>
</dbReference>
<dbReference type="GeneID" id="25978878"/>
<feature type="transmembrane region" description="Helical" evidence="6">
    <location>
        <begin position="392"/>
        <end position="414"/>
    </location>
</feature>
<dbReference type="HOGENOM" id="CLU_001265_0_5_1"/>
<evidence type="ECO:0000313" key="8">
    <source>
        <dbReference type="Proteomes" id="UP000007796"/>
    </source>
</evidence>
<keyword evidence="8" id="KW-1185">Reference proteome</keyword>
<dbReference type="OrthoDB" id="6730379at2759"/>
<evidence type="ECO:0000313" key="7">
    <source>
        <dbReference type="EMBL" id="EFW99123.1"/>
    </source>
</evidence>
<evidence type="ECO:0000256" key="1">
    <source>
        <dbReference type="ARBA" id="ARBA00004141"/>
    </source>
</evidence>
<protein>
    <submittedName>
        <fullName evidence="7">Major facilitator superfamily transporter allantoate</fullName>
    </submittedName>
</protein>
<keyword evidence="3 6" id="KW-0812">Transmembrane</keyword>
<reference evidence="7 8" key="1">
    <citation type="journal article" date="2011" name="Proc. Natl. Acad. Sci. U.S.A.">
        <title>Genome and transcriptome analyses of the mountain pine beetle-fungal symbiont Grosmannia clavigera, a lodgepole pine pathogen.</title>
        <authorList>
            <person name="DiGuistini S."/>
            <person name="Wang Y."/>
            <person name="Liao N.Y."/>
            <person name="Taylor G."/>
            <person name="Tanguay P."/>
            <person name="Feau N."/>
            <person name="Henrissat B."/>
            <person name="Chan S.K."/>
            <person name="Hesse-Orce U."/>
            <person name="Alamouti S.M."/>
            <person name="Tsui C.K.M."/>
            <person name="Docking R.T."/>
            <person name="Levasseur A."/>
            <person name="Haridas S."/>
            <person name="Robertson G."/>
            <person name="Birol I."/>
            <person name="Holt R.A."/>
            <person name="Marra M.A."/>
            <person name="Hamelin R.C."/>
            <person name="Hirst M."/>
            <person name="Jones S.J.M."/>
            <person name="Bohlmann J."/>
            <person name="Breuil C."/>
        </authorList>
    </citation>
    <scope>NUCLEOTIDE SEQUENCE [LARGE SCALE GENOMIC DNA]</scope>
    <source>
        <strain evidence="8">kw1407 / UAMH 11150</strain>
    </source>
</reference>
<feature type="transmembrane region" description="Helical" evidence="6">
    <location>
        <begin position="330"/>
        <end position="355"/>
    </location>
</feature>
<dbReference type="RefSeq" id="XP_014168606.1">
    <property type="nucleotide sequence ID" value="XM_014313131.1"/>
</dbReference>
<evidence type="ECO:0000256" key="2">
    <source>
        <dbReference type="ARBA" id="ARBA00022448"/>
    </source>
</evidence>
<dbReference type="Gene3D" id="1.20.1250.20">
    <property type="entry name" value="MFS general substrate transporter like domains"/>
    <property type="match status" value="1"/>
</dbReference>
<dbReference type="Pfam" id="PF07690">
    <property type="entry name" value="MFS_1"/>
    <property type="match status" value="1"/>
</dbReference>
<feature type="transmembrane region" description="Helical" evidence="6">
    <location>
        <begin position="202"/>
        <end position="226"/>
    </location>
</feature>
<proteinExistence type="predicted"/>
<feature type="transmembrane region" description="Helical" evidence="6">
    <location>
        <begin position="459"/>
        <end position="480"/>
    </location>
</feature>
<organism evidence="8">
    <name type="scientific">Grosmannia clavigera (strain kw1407 / UAMH 11150)</name>
    <name type="common">Blue stain fungus</name>
    <name type="synonym">Graphiocladiella clavigera</name>
    <dbReference type="NCBI Taxonomy" id="655863"/>
    <lineage>
        <taxon>Eukaryota</taxon>
        <taxon>Fungi</taxon>
        <taxon>Dikarya</taxon>
        <taxon>Ascomycota</taxon>
        <taxon>Pezizomycotina</taxon>
        <taxon>Sordariomycetes</taxon>
        <taxon>Sordariomycetidae</taxon>
        <taxon>Ophiostomatales</taxon>
        <taxon>Ophiostomataceae</taxon>
        <taxon>Leptographium</taxon>
    </lineage>
</organism>
<dbReference type="EMBL" id="GL629997">
    <property type="protein sequence ID" value="EFW99123.1"/>
    <property type="molecule type" value="Genomic_DNA"/>
</dbReference>
<feature type="transmembrane region" description="Helical" evidence="6">
    <location>
        <begin position="367"/>
        <end position="386"/>
    </location>
</feature>
<evidence type="ECO:0000256" key="3">
    <source>
        <dbReference type="ARBA" id="ARBA00022692"/>
    </source>
</evidence>
<feature type="transmembrane region" description="Helical" evidence="6">
    <location>
        <begin position="426"/>
        <end position="447"/>
    </location>
</feature>
<gene>
    <name evidence="7" type="ORF">CMQ_5544</name>
</gene>
<feature type="transmembrane region" description="Helical" evidence="6">
    <location>
        <begin position="144"/>
        <end position="166"/>
    </location>
</feature>
<name>F0XT54_GROCL</name>
<dbReference type="Proteomes" id="UP000007796">
    <property type="component" value="Unassembled WGS sequence"/>
</dbReference>
<dbReference type="PANTHER" id="PTHR43791">
    <property type="entry name" value="PERMEASE-RELATED"/>
    <property type="match status" value="1"/>
</dbReference>
<feature type="transmembrane region" description="Helical" evidence="6">
    <location>
        <begin position="111"/>
        <end position="132"/>
    </location>
</feature>
<comment type="subcellular location">
    <subcellularLocation>
        <location evidence="1">Membrane</location>
        <topology evidence="1">Multi-pass membrane protein</topology>
    </subcellularLocation>
</comment>
<dbReference type="eggNOG" id="KOG2533">
    <property type="taxonomic scope" value="Eukaryota"/>
</dbReference>
<dbReference type="AlphaFoldDB" id="F0XT54"/>
<keyword evidence="4 6" id="KW-1133">Transmembrane helix</keyword>
<evidence type="ECO:0000256" key="5">
    <source>
        <dbReference type="ARBA" id="ARBA00023136"/>
    </source>
</evidence>
<keyword evidence="5 6" id="KW-0472">Membrane</keyword>
<dbReference type="SUPFAM" id="SSF103473">
    <property type="entry name" value="MFS general substrate transporter"/>
    <property type="match status" value="1"/>
</dbReference>
<keyword evidence="2" id="KW-0813">Transport</keyword>
<dbReference type="GO" id="GO:0022857">
    <property type="term" value="F:transmembrane transporter activity"/>
    <property type="evidence" value="ECO:0007669"/>
    <property type="project" value="InterPro"/>
</dbReference>